<dbReference type="InterPro" id="IPR009836">
    <property type="entry name" value="GRDP-like"/>
</dbReference>
<dbReference type="PANTHER" id="PTHR34365">
    <property type="entry name" value="ENOLASE (DUF1399)"/>
    <property type="match status" value="1"/>
</dbReference>
<dbReference type="EMBL" id="JBBXJM010000004">
    <property type="protein sequence ID" value="KAL1407994.1"/>
    <property type="molecule type" value="Genomic_DNA"/>
</dbReference>
<dbReference type="PANTHER" id="PTHR34365:SF7">
    <property type="entry name" value="GLYCINE-RICH DOMAIN-CONTAINING PROTEIN 1"/>
    <property type="match status" value="1"/>
</dbReference>
<gene>
    <name evidence="2" type="ORF">Q8F55_004791</name>
</gene>
<feature type="compositionally biased region" description="Polar residues" evidence="1">
    <location>
        <begin position="17"/>
        <end position="26"/>
    </location>
</feature>
<sequence length="769" mass="83424">MGDDKKKDVPKGYDDAQLTNTPSSSADPPPVYLAPQGYTVAADKKRGGSASPQPAAPPVDPTTLLPPTFRVGKSYIKPLVTVPELVNHLKFLACLHRLQEDVRECPTPCDQDFSREGPADAQVPDEVKWTAFCVRAAHRFQAWAEGPAVSRVRDKLAAAQATHGAVRPNRGDLVSVLAEADIDILMAWHTYLLNPRAYHDDLELLGGFKPPGIWGPFAGLKALGAFPLDIICERIDPQTYVFQPFQRTADQPSGSAPDSSAPPPALNAHAWTLVALSRTQSTVPVACPKCLTAVSLPVIGIPGAGSGLALPDMSFTCSVCHLVLTREVLRVGRFLRDLLRVRAGLIPHLAGMGDNAYADVKKEYGIPMSQALLNTALTSVMNPYKAYIDLSGLTVGELGDKLEWSQDKVREKLVEQTTKDGGFIPIVEGKLSGVRGKFRRSLALGSARAGISGAIVRLNRAYSVGTGLDNTVDLAPAIMRQASFVTNMQKIGWLQMNRWTNDQDPRRFYFIQKAAARYHAFLDLMNAHPTKFISPTLDIDLAWHTHQLHGAGYVRETTRHVGHLVNHDDAVADVALRNAYDETATLWAERFNTSYSGCGCPVPSKAQKVVDKARRRESSSGPSFAFWRRKSSSSTVAGTRPDVAAMSAETATFEDRAAECPSTHNRVHVTGVRKLEDMHENQLARRKRKPGNPGHEDPFTQQYEFVPQVNDPRKRKAAGGIGPTVYDPYWGVTPYAYGGVWGLGTPWALVAGVAVVGGIAIGAGAAAGE</sequence>
<dbReference type="RefSeq" id="XP_069207938.1">
    <property type="nucleotide sequence ID" value="XM_069353296.1"/>
</dbReference>
<feature type="compositionally biased region" description="Basic and acidic residues" evidence="1">
    <location>
        <begin position="1"/>
        <end position="14"/>
    </location>
</feature>
<dbReference type="Pfam" id="PF07173">
    <property type="entry name" value="GRDP-like"/>
    <property type="match status" value="1"/>
</dbReference>
<dbReference type="GeneID" id="95985834"/>
<evidence type="ECO:0000313" key="3">
    <source>
        <dbReference type="Proteomes" id="UP001565368"/>
    </source>
</evidence>
<name>A0ABR3PZT1_9TREE</name>
<reference evidence="2 3" key="1">
    <citation type="submission" date="2023-08" db="EMBL/GenBank/DDBJ databases">
        <title>Annotated Genome Sequence of Vanrija albida AlHP1.</title>
        <authorList>
            <person name="Herzog R."/>
        </authorList>
    </citation>
    <scope>NUCLEOTIDE SEQUENCE [LARGE SCALE GENOMIC DNA]</scope>
    <source>
        <strain evidence="2 3">AlHP1</strain>
    </source>
</reference>
<organism evidence="2 3">
    <name type="scientific">Vanrija albida</name>
    <dbReference type="NCBI Taxonomy" id="181172"/>
    <lineage>
        <taxon>Eukaryota</taxon>
        <taxon>Fungi</taxon>
        <taxon>Dikarya</taxon>
        <taxon>Basidiomycota</taxon>
        <taxon>Agaricomycotina</taxon>
        <taxon>Tremellomycetes</taxon>
        <taxon>Trichosporonales</taxon>
        <taxon>Trichosporonaceae</taxon>
        <taxon>Vanrija</taxon>
    </lineage>
</organism>
<keyword evidence="3" id="KW-1185">Reference proteome</keyword>
<proteinExistence type="predicted"/>
<protein>
    <recommendedName>
        <fullName evidence="4">CxC5 like cysteine cluster associated with KDZ domain-containing protein</fullName>
    </recommendedName>
</protein>
<evidence type="ECO:0000313" key="2">
    <source>
        <dbReference type="EMBL" id="KAL1407994.1"/>
    </source>
</evidence>
<evidence type="ECO:0008006" key="4">
    <source>
        <dbReference type="Google" id="ProtNLM"/>
    </source>
</evidence>
<feature type="region of interest" description="Disordered" evidence="1">
    <location>
        <begin position="1"/>
        <end position="64"/>
    </location>
</feature>
<accession>A0ABR3PZT1</accession>
<comment type="caution">
    <text evidence="2">The sequence shown here is derived from an EMBL/GenBank/DDBJ whole genome shotgun (WGS) entry which is preliminary data.</text>
</comment>
<evidence type="ECO:0000256" key="1">
    <source>
        <dbReference type="SAM" id="MobiDB-lite"/>
    </source>
</evidence>
<dbReference type="Proteomes" id="UP001565368">
    <property type="component" value="Unassembled WGS sequence"/>
</dbReference>